<comment type="caution">
    <text evidence="2">The sequence shown here is derived from an EMBL/GenBank/DDBJ whole genome shotgun (WGS) entry which is preliminary data.</text>
</comment>
<dbReference type="AlphaFoldDB" id="A0ABD0ZEM4"/>
<dbReference type="EMBL" id="JBFDAA010000001">
    <property type="protein sequence ID" value="KAL1140743.1"/>
    <property type="molecule type" value="Genomic_DNA"/>
</dbReference>
<dbReference type="Pfam" id="PF02958">
    <property type="entry name" value="EcKL"/>
    <property type="match status" value="2"/>
</dbReference>
<evidence type="ECO:0000259" key="1">
    <source>
        <dbReference type="SMART" id="SM00587"/>
    </source>
</evidence>
<evidence type="ECO:0000313" key="2">
    <source>
        <dbReference type="EMBL" id="KAL1140743.1"/>
    </source>
</evidence>
<keyword evidence="3" id="KW-1185">Reference proteome</keyword>
<gene>
    <name evidence="2" type="ORF">AAG570_000673</name>
</gene>
<dbReference type="InterPro" id="IPR015897">
    <property type="entry name" value="CHK_kinase-like"/>
</dbReference>
<dbReference type="PANTHER" id="PTHR11012">
    <property type="entry name" value="PROTEIN KINASE-LIKE DOMAIN-CONTAINING"/>
    <property type="match status" value="1"/>
</dbReference>
<dbReference type="SMART" id="SM00587">
    <property type="entry name" value="CHK"/>
    <property type="match status" value="1"/>
</dbReference>
<dbReference type="InterPro" id="IPR004119">
    <property type="entry name" value="EcKL"/>
</dbReference>
<evidence type="ECO:0000313" key="3">
    <source>
        <dbReference type="Proteomes" id="UP001558652"/>
    </source>
</evidence>
<protein>
    <recommendedName>
        <fullName evidence="1">CHK kinase-like domain-containing protein</fullName>
    </recommendedName>
</protein>
<reference evidence="2 3" key="1">
    <citation type="submission" date="2024-07" db="EMBL/GenBank/DDBJ databases">
        <title>Chromosome-level genome assembly of the water stick insect Ranatra chinensis (Heteroptera: Nepidae).</title>
        <authorList>
            <person name="Liu X."/>
        </authorList>
    </citation>
    <scope>NUCLEOTIDE SEQUENCE [LARGE SCALE GENOMIC DNA]</scope>
    <source>
        <strain evidence="2">Cailab_2021Rc</strain>
        <tissue evidence="2">Muscle</tissue>
    </source>
</reference>
<feature type="domain" description="CHK kinase-like" evidence="1">
    <location>
        <begin position="180"/>
        <end position="462"/>
    </location>
</feature>
<dbReference type="Proteomes" id="UP001558652">
    <property type="component" value="Unassembled WGS sequence"/>
</dbReference>
<dbReference type="InterPro" id="IPR011009">
    <property type="entry name" value="Kinase-like_dom_sf"/>
</dbReference>
<proteinExistence type="predicted"/>
<accession>A0ABD0ZEM4</accession>
<dbReference type="SUPFAM" id="SSF56112">
    <property type="entry name" value="Protein kinase-like (PK-like)"/>
    <property type="match status" value="2"/>
</dbReference>
<sequence>MASKRRKMFYQNKKQETTEIALGDWWQITEAASERRNTQDDNGELVVLWNSFSCRMGSFDDDWMEIILKKDEHGKRIAKVRNSKVEDAHCKGESYGSEMARITMEAVLKSGKKTKRSVIVKRLPSCKARAEHLKKFYLFEREIKIYRDVLPLMEDLIGESEDPIEPMWGHCLHYNPFDCLVLEDLKKGGYRLADRREGLDLPHASLVIKSMARFHALTAVLLENGMIDTSDYTGNVFTSEPKMFQQLHNSGFEALADVIDKTWGPECVNELPVTWRGISGVWRELGMRLHQSQATGGNPRSGVKREQKCMVKSSVLCMRDGQACVHEEADENKLRDGRGSTIAGREQRVRPRGSGRNHCANKLRSLKDKSVSRLFDILSCDGSKFKVLCHGDAWVSNIMFRYLPESEVPIFVKFLDYQLTHLNSVAYDLQYFLTSSLDVDTRAFADDLVVTYWETLTSSLARYGYRSGDAPTLDHVRSEMLRMSFFRVIVVSCHLPYMMSDPENIPDMDEVIEDYKKTDNINMDTRSYSGGEFVKAARIVLQSCMDDKTI</sequence>
<organism evidence="2 3">
    <name type="scientific">Ranatra chinensis</name>
    <dbReference type="NCBI Taxonomy" id="642074"/>
    <lineage>
        <taxon>Eukaryota</taxon>
        <taxon>Metazoa</taxon>
        <taxon>Ecdysozoa</taxon>
        <taxon>Arthropoda</taxon>
        <taxon>Hexapoda</taxon>
        <taxon>Insecta</taxon>
        <taxon>Pterygota</taxon>
        <taxon>Neoptera</taxon>
        <taxon>Paraneoptera</taxon>
        <taxon>Hemiptera</taxon>
        <taxon>Heteroptera</taxon>
        <taxon>Panheteroptera</taxon>
        <taxon>Nepomorpha</taxon>
        <taxon>Nepidae</taxon>
        <taxon>Ranatrinae</taxon>
        <taxon>Ranatra</taxon>
    </lineage>
</organism>
<dbReference type="PANTHER" id="PTHR11012:SF56">
    <property type="entry name" value="CHK KINASE-LIKE DOMAIN-CONTAINING PROTEIN-RELATED"/>
    <property type="match status" value="1"/>
</dbReference>
<dbReference type="Gene3D" id="3.90.1200.10">
    <property type="match status" value="1"/>
</dbReference>
<name>A0ABD0ZEM4_9HEMI</name>